<evidence type="ECO:0000313" key="2">
    <source>
        <dbReference type="EMBL" id="RCX09990.1"/>
    </source>
</evidence>
<keyword evidence="3" id="KW-1185">Reference proteome</keyword>
<feature type="transmembrane region" description="Helical" evidence="1">
    <location>
        <begin position="12"/>
        <end position="31"/>
    </location>
</feature>
<keyword evidence="1" id="KW-1133">Transmembrane helix</keyword>
<evidence type="ECO:0000313" key="3">
    <source>
        <dbReference type="Proteomes" id="UP000253034"/>
    </source>
</evidence>
<comment type="caution">
    <text evidence="2">The sequence shown here is derived from an EMBL/GenBank/DDBJ whole genome shotgun (WGS) entry which is preliminary data.</text>
</comment>
<protein>
    <submittedName>
        <fullName evidence="2">Uncharacterized protein</fullName>
    </submittedName>
</protein>
<reference evidence="2 3" key="1">
    <citation type="submission" date="2018-07" db="EMBL/GenBank/DDBJ databases">
        <title>Genomic Encyclopedia of Type Strains, Phase IV (KMG-IV): sequencing the most valuable type-strain genomes for metagenomic binning, comparative biology and taxonomic classification.</title>
        <authorList>
            <person name="Goeker M."/>
        </authorList>
    </citation>
    <scope>NUCLEOTIDE SEQUENCE [LARGE SCALE GENOMIC DNA]</scope>
    <source>
        <strain evidence="2 3">DSM 27016</strain>
    </source>
</reference>
<dbReference type="AlphaFoldDB" id="A0A369AKW0"/>
<dbReference type="EMBL" id="QPJT01000031">
    <property type="protein sequence ID" value="RCX09990.1"/>
    <property type="molecule type" value="Genomic_DNA"/>
</dbReference>
<evidence type="ECO:0000256" key="1">
    <source>
        <dbReference type="SAM" id="Phobius"/>
    </source>
</evidence>
<gene>
    <name evidence="2" type="ORF">DFR58_13134</name>
</gene>
<dbReference type="Proteomes" id="UP000253034">
    <property type="component" value="Unassembled WGS sequence"/>
</dbReference>
<keyword evidence="1" id="KW-0812">Transmembrane</keyword>
<proteinExistence type="predicted"/>
<keyword evidence="1" id="KW-0472">Membrane</keyword>
<name>A0A369AKW0_9FIRM</name>
<sequence>MIKKGKNVIKIILFILTITSIANIFLSFWHVKSEFRGKPDRSKYFFSTVSGQVCILQALKEGKREYFKHSADRNPLYSCDLKFYLFIAIPCIRGFSNLRNRRAKLKSIITQHFHGSKYKYI</sequence>
<organism evidence="2 3">
    <name type="scientific">Anaerobacterium chartisolvens</name>
    <dbReference type="NCBI Taxonomy" id="1297424"/>
    <lineage>
        <taxon>Bacteria</taxon>
        <taxon>Bacillati</taxon>
        <taxon>Bacillota</taxon>
        <taxon>Clostridia</taxon>
        <taxon>Eubacteriales</taxon>
        <taxon>Oscillospiraceae</taxon>
        <taxon>Anaerobacterium</taxon>
    </lineage>
</organism>
<accession>A0A369AKW0</accession>